<organism evidence="1 2">
    <name type="scientific">Lujinxingia litoralis</name>
    <dbReference type="NCBI Taxonomy" id="2211119"/>
    <lineage>
        <taxon>Bacteria</taxon>
        <taxon>Deltaproteobacteria</taxon>
        <taxon>Bradymonadales</taxon>
        <taxon>Lujinxingiaceae</taxon>
        <taxon>Lujinxingia</taxon>
    </lineage>
</organism>
<comment type="caution">
    <text evidence="1">The sequence shown here is derived from an EMBL/GenBank/DDBJ whole genome shotgun (WGS) entry which is preliminary data.</text>
</comment>
<protein>
    <submittedName>
        <fullName evidence="1">Uncharacterized protein</fullName>
    </submittedName>
</protein>
<dbReference type="Proteomes" id="UP000249169">
    <property type="component" value="Unassembled WGS sequence"/>
</dbReference>
<dbReference type="RefSeq" id="WP_111728057.1">
    <property type="nucleotide sequence ID" value="NZ_QHKO01000001.1"/>
</dbReference>
<dbReference type="AlphaFoldDB" id="A0A328C8V8"/>
<keyword evidence="2" id="KW-1185">Reference proteome</keyword>
<dbReference type="EMBL" id="QHKO01000001">
    <property type="protein sequence ID" value="RAL24885.1"/>
    <property type="molecule type" value="Genomic_DNA"/>
</dbReference>
<proteinExistence type="predicted"/>
<dbReference type="PROSITE" id="PS51257">
    <property type="entry name" value="PROKAR_LIPOPROTEIN"/>
    <property type="match status" value="1"/>
</dbReference>
<name>A0A328C8V8_9DELT</name>
<gene>
    <name evidence="1" type="ORF">DL240_01360</name>
</gene>
<reference evidence="1 2" key="1">
    <citation type="submission" date="2018-05" db="EMBL/GenBank/DDBJ databases">
        <title>Lujinxingia marina gen. nov. sp. nov., a new facultative anaerobic member of the class Deltaproteobacteria, and proposal of Lujinxingaceae fam. nov.</title>
        <authorList>
            <person name="Li C.-M."/>
        </authorList>
    </citation>
    <scope>NUCLEOTIDE SEQUENCE [LARGE SCALE GENOMIC DNA]</scope>
    <source>
        <strain evidence="1 2">B210</strain>
    </source>
</reference>
<evidence type="ECO:0000313" key="1">
    <source>
        <dbReference type="EMBL" id="RAL24885.1"/>
    </source>
</evidence>
<accession>A0A328C8V8</accession>
<dbReference type="OrthoDB" id="5516094at2"/>
<evidence type="ECO:0000313" key="2">
    <source>
        <dbReference type="Proteomes" id="UP000249169"/>
    </source>
</evidence>
<sequence length="241" mass="27169">MARQKWAAIVMIGGLVACEKEGPAPAPESVQEEAVPVEPPVAAVEEEPVVEVVEPPPGPLTFVSWPGREELYTFDLMWLGGEREVALLAEPDPQAEVVDRAGWMDTEELRWQDTRVRVTEPRYYLLESPRELVGLAYDQSFEELEAEEIRLELEEGERLALYQYDGEGSCYLGARGLVVLSGCPEEGVRLEEAEPAEQAGERWRPRAQQWWVKVQGPRAAGWMRVDDAPVEVHVRQIEGYD</sequence>